<gene>
    <name evidence="1" type="ORF">FE782_18000</name>
</gene>
<accession>A0A5R9G586</accession>
<dbReference type="AlphaFoldDB" id="A0A5R9G586"/>
<evidence type="ECO:0000313" key="2">
    <source>
        <dbReference type="Proteomes" id="UP000309676"/>
    </source>
</evidence>
<name>A0A5R9G586_9BACL</name>
<protein>
    <recommendedName>
        <fullName evidence="3">GGDEF domain-containing protein</fullName>
    </recommendedName>
</protein>
<organism evidence="1 2">
    <name type="scientific">Paenibacillus antri</name>
    <dbReference type="NCBI Taxonomy" id="2582848"/>
    <lineage>
        <taxon>Bacteria</taxon>
        <taxon>Bacillati</taxon>
        <taxon>Bacillota</taxon>
        <taxon>Bacilli</taxon>
        <taxon>Bacillales</taxon>
        <taxon>Paenibacillaceae</taxon>
        <taxon>Paenibacillus</taxon>
    </lineage>
</organism>
<dbReference type="EMBL" id="VCIW01000012">
    <property type="protein sequence ID" value="TLS50941.1"/>
    <property type="molecule type" value="Genomic_DNA"/>
</dbReference>
<evidence type="ECO:0000313" key="1">
    <source>
        <dbReference type="EMBL" id="TLS50941.1"/>
    </source>
</evidence>
<dbReference type="Gene3D" id="3.30.70.270">
    <property type="match status" value="1"/>
</dbReference>
<dbReference type="OrthoDB" id="4986073at2"/>
<proteinExistence type="predicted"/>
<dbReference type="InterPro" id="IPR043128">
    <property type="entry name" value="Rev_trsase/Diguanyl_cyclase"/>
</dbReference>
<dbReference type="Proteomes" id="UP000309676">
    <property type="component" value="Unassembled WGS sequence"/>
</dbReference>
<dbReference type="RefSeq" id="WP_138195627.1">
    <property type="nucleotide sequence ID" value="NZ_VCIW01000012.1"/>
</dbReference>
<reference evidence="1 2" key="1">
    <citation type="submission" date="2019-05" db="EMBL/GenBank/DDBJ databases">
        <authorList>
            <person name="Narsing Rao M.P."/>
            <person name="Li W.J."/>
        </authorList>
    </citation>
    <scope>NUCLEOTIDE SEQUENCE [LARGE SCALE GENOMIC DNA]</scope>
    <source>
        <strain evidence="1 2">SYSU_K30003</strain>
    </source>
</reference>
<keyword evidence="2" id="KW-1185">Reference proteome</keyword>
<comment type="caution">
    <text evidence="1">The sequence shown here is derived from an EMBL/GenBank/DDBJ whole genome shotgun (WGS) entry which is preliminary data.</text>
</comment>
<evidence type="ECO:0008006" key="3">
    <source>
        <dbReference type="Google" id="ProtNLM"/>
    </source>
</evidence>
<sequence>MGGEPKRTRGIAIALLGPEEIVESMKRVIRSFPSMRPIPVVFDHPEETAERIASVKDEVEVILMAGVEPVRKGQVLPVDSTVPIHYLPPTGAGLYRALVRLQRFHGLEGGFSVDFLPKSIVERTFRDLDLGLRPGAIESYEGSAYGATETLVAFHADKHRESGTSALTGVKAVAERLTALGVPNEWVVPLDQDITVALERALLSTETRRSKESQIVVGLINVDEFGRLVRQRASEHDVQRLKLDIHRTLLDYVESLNGYLTHLGADEYLFFTTRGIFERETGGYKSIPLARDVYHTLGLSLSIGIGFGQSANEAGTHARLALGNSKQAGGNSCFIVREDRTLIGPLAMADPVEYDLSLTDPALLEQAEQAGMTRMYVTRLMVAAARLGRLEFNVLELAQMLGVTVRSTHRLLLDWTDAGLIEVTGMEKVGRGRPRQRFRLAFLADRVKQE</sequence>